<dbReference type="Proteomes" id="UP000026915">
    <property type="component" value="Chromosome 3"/>
</dbReference>
<name>A0A061G539_THECC</name>
<evidence type="ECO:0000313" key="2">
    <source>
        <dbReference type="Proteomes" id="UP000026915"/>
    </source>
</evidence>
<protein>
    <submittedName>
        <fullName evidence="1">Uncharacterized protein</fullName>
    </submittedName>
</protein>
<keyword evidence="2" id="KW-1185">Reference proteome</keyword>
<dbReference type="AlphaFoldDB" id="A0A061G539"/>
<proteinExistence type="predicted"/>
<accession>A0A061G539</accession>
<dbReference type="HOGENOM" id="CLU_2836374_0_0_1"/>
<reference evidence="1 2" key="1">
    <citation type="journal article" date="2013" name="Genome Biol.">
        <title>The genome sequence of the most widely cultivated cacao type and its use to identify candidate genes regulating pod color.</title>
        <authorList>
            <person name="Motamayor J.C."/>
            <person name="Mockaitis K."/>
            <person name="Schmutz J."/>
            <person name="Haiminen N."/>
            <person name="Iii D.L."/>
            <person name="Cornejo O."/>
            <person name="Findley S.D."/>
            <person name="Zheng P."/>
            <person name="Utro F."/>
            <person name="Royaert S."/>
            <person name="Saski C."/>
            <person name="Jenkins J."/>
            <person name="Podicheti R."/>
            <person name="Zhao M."/>
            <person name="Scheffler B.E."/>
            <person name="Stack J.C."/>
            <person name="Feltus F.A."/>
            <person name="Mustiga G.M."/>
            <person name="Amores F."/>
            <person name="Phillips W."/>
            <person name="Marelli J.P."/>
            <person name="May G.D."/>
            <person name="Shapiro H."/>
            <person name="Ma J."/>
            <person name="Bustamante C.D."/>
            <person name="Schnell R.J."/>
            <person name="Main D."/>
            <person name="Gilbert D."/>
            <person name="Parida L."/>
            <person name="Kuhn D.N."/>
        </authorList>
    </citation>
    <scope>NUCLEOTIDE SEQUENCE [LARGE SCALE GENOMIC DNA]</scope>
    <source>
        <strain evidence="2">cv. Matina 1-6</strain>
    </source>
</reference>
<dbReference type="InParanoid" id="A0A061G539"/>
<dbReference type="Gramene" id="EOY22144">
    <property type="protein sequence ID" value="EOY22144"/>
    <property type="gene ID" value="TCM_014357"/>
</dbReference>
<gene>
    <name evidence="1" type="ORF">TCM_014357</name>
</gene>
<organism evidence="1 2">
    <name type="scientific">Theobroma cacao</name>
    <name type="common">Cacao</name>
    <name type="synonym">Cocoa</name>
    <dbReference type="NCBI Taxonomy" id="3641"/>
    <lineage>
        <taxon>Eukaryota</taxon>
        <taxon>Viridiplantae</taxon>
        <taxon>Streptophyta</taxon>
        <taxon>Embryophyta</taxon>
        <taxon>Tracheophyta</taxon>
        <taxon>Spermatophyta</taxon>
        <taxon>Magnoliopsida</taxon>
        <taxon>eudicotyledons</taxon>
        <taxon>Gunneridae</taxon>
        <taxon>Pentapetalae</taxon>
        <taxon>rosids</taxon>
        <taxon>malvids</taxon>
        <taxon>Malvales</taxon>
        <taxon>Malvaceae</taxon>
        <taxon>Byttnerioideae</taxon>
        <taxon>Theobroma</taxon>
    </lineage>
</organism>
<dbReference type="EMBL" id="CM001881">
    <property type="protein sequence ID" value="EOY22144.1"/>
    <property type="molecule type" value="Genomic_DNA"/>
</dbReference>
<evidence type="ECO:0000313" key="1">
    <source>
        <dbReference type="EMBL" id="EOY22144.1"/>
    </source>
</evidence>
<sequence>MITQYSTMENKNKSMGKLARCFRERERERKTLYNSLRILEEESNYKASKVPTKLHRPIWTIRGSWN</sequence>